<feature type="compositionally biased region" description="Basic and acidic residues" evidence="1">
    <location>
        <begin position="60"/>
        <end position="78"/>
    </location>
</feature>
<keyword evidence="3" id="KW-1185">Reference proteome</keyword>
<dbReference type="Proteomes" id="UP001369815">
    <property type="component" value="Unassembled WGS sequence"/>
</dbReference>
<feature type="compositionally biased region" description="Polar residues" evidence="1">
    <location>
        <begin position="48"/>
        <end position="58"/>
    </location>
</feature>
<protein>
    <recommendedName>
        <fullName evidence="4">BTB domain-containing protein</fullName>
    </recommendedName>
</protein>
<dbReference type="InterPro" id="IPR011333">
    <property type="entry name" value="SKP1/BTB/POZ_sf"/>
</dbReference>
<proteinExistence type="predicted"/>
<dbReference type="AlphaFoldDB" id="A0AAX6N0W5"/>
<gene>
    <name evidence="2" type="ORF">Daesc_001193</name>
</gene>
<organism evidence="2 3">
    <name type="scientific">Daldinia eschscholtzii</name>
    <dbReference type="NCBI Taxonomy" id="292717"/>
    <lineage>
        <taxon>Eukaryota</taxon>
        <taxon>Fungi</taxon>
        <taxon>Dikarya</taxon>
        <taxon>Ascomycota</taxon>
        <taxon>Pezizomycotina</taxon>
        <taxon>Sordariomycetes</taxon>
        <taxon>Xylariomycetidae</taxon>
        <taxon>Xylariales</taxon>
        <taxon>Hypoxylaceae</taxon>
        <taxon>Daldinia</taxon>
    </lineage>
</organism>
<evidence type="ECO:0000313" key="2">
    <source>
        <dbReference type="EMBL" id="KAK6958394.1"/>
    </source>
</evidence>
<name>A0AAX6N0W5_9PEZI</name>
<comment type="caution">
    <text evidence="2">The sequence shown here is derived from an EMBL/GenBank/DDBJ whole genome shotgun (WGS) entry which is preliminary data.</text>
</comment>
<dbReference type="EMBL" id="JBANMG010000001">
    <property type="protein sequence ID" value="KAK6958394.1"/>
    <property type="molecule type" value="Genomic_DNA"/>
</dbReference>
<accession>A0AAX6N0W5</accession>
<dbReference type="Gene3D" id="3.30.710.10">
    <property type="entry name" value="Potassium Channel Kv1.1, Chain A"/>
    <property type="match status" value="1"/>
</dbReference>
<reference evidence="2 3" key="1">
    <citation type="journal article" date="2024" name="Front Chem Biol">
        <title>Unveiling the potential of Daldinia eschscholtzii MFLUCC 19-0629 through bioactivity and bioinformatics studies for enhanced sustainable agriculture production.</title>
        <authorList>
            <person name="Brooks S."/>
            <person name="Weaver J.A."/>
            <person name="Klomchit A."/>
            <person name="Alharthi S.A."/>
            <person name="Onlamun T."/>
            <person name="Nurani R."/>
            <person name="Vong T.K."/>
            <person name="Alberti F."/>
            <person name="Greco C."/>
        </authorList>
    </citation>
    <scope>NUCLEOTIDE SEQUENCE [LARGE SCALE GENOMIC DNA]</scope>
    <source>
        <strain evidence="2">MFLUCC 19-0629</strain>
    </source>
</reference>
<evidence type="ECO:0008006" key="4">
    <source>
        <dbReference type="Google" id="ProtNLM"/>
    </source>
</evidence>
<evidence type="ECO:0000256" key="1">
    <source>
        <dbReference type="SAM" id="MobiDB-lite"/>
    </source>
</evidence>
<sequence length="274" mass="31196">MSHRSKLKGGGRWELDPEGDVLLTLHNPDAPFAVWDPNWYKEVPSSVPPEQNNTQPQDSDPPKADCHTRTKAEVKAEQESQSPHTPDEPTSTSSVTFLLSSRHLCLASPYFKRLLGGPWKEAIETSPDGLRHVDAYDWNEKAMLVLMQVIHGRNRKLPGRQSLEELAKFAVLVDYYQCHEAVLLWSTKCVRRITVTDLFDRDTILVILVSRVFSEYDLFEEATRVAMRGCEGKLPTLGLPITAVADLFDAERKELLDLIFTDLYDLISRLREHQ</sequence>
<evidence type="ECO:0000313" key="3">
    <source>
        <dbReference type="Proteomes" id="UP001369815"/>
    </source>
</evidence>
<feature type="region of interest" description="Disordered" evidence="1">
    <location>
        <begin position="39"/>
        <end position="93"/>
    </location>
</feature>